<name>A0A6G4TSP5_9ACTN</name>
<dbReference type="Gene3D" id="3.40.50.1820">
    <property type="entry name" value="alpha/beta hydrolase"/>
    <property type="match status" value="1"/>
</dbReference>
<feature type="domain" description="Peptidase S33 tripeptidyl aminopeptidase-like C-terminal" evidence="7">
    <location>
        <begin position="427"/>
        <end position="528"/>
    </location>
</feature>
<sequence length="546" mass="57739">MRSQTRRPPGRPRRTLPVAAFAAAVSLLVTSCGGAGQAAPRAGGDATEAPRESLARFYTQELIWRSCAPGDWGGSTPAPSAEAGGFECAKLTVPLDYADPSGPTIEVALNRLPATDESRRIGALFTNPGGPGGSGIDFAFDAKGFFTERVRERYDIVGMDPRGIGESSPVECLLGDPFFKADDAGHTERRAELFAAGCAKKSGKVLPHVGTDNTARDLDVARAALHQDKLHYYGISYGTLLGQFYAQQFPKKTGRMVLDSVVDPTHWPGDATSDANGYENGLTVMVQTCVDGGRCPMGDTRAAVMAKLDDLLAKLDKKELPAGDGPDVSKFEVLSLLQGATYNEGAWPQVYKALAAAFKGDGKGFRAAVYGPEDDAEDGAEGAAGGKSEEFALSGSYEAVACLHLAAEDRTTAAAREAGQEARKVAPHFSEGVEAQRMACADWPAPSLPAADRAVRARGTPPILLVNNTYDGATSVAWARGVHGQLEDSMLATNTSGGHGFYPMGDCTHKVVDDFLLNRTRPEPGKVCHDRNKALIPSPTPTPKAR</sequence>
<dbReference type="Proteomes" id="UP000481583">
    <property type="component" value="Unassembled WGS sequence"/>
</dbReference>
<dbReference type="PANTHER" id="PTHR43248">
    <property type="entry name" value="2-SUCCINYL-6-HYDROXY-2,4-CYCLOHEXADIENE-1-CARBOXYLATE SYNTHASE"/>
    <property type="match status" value="1"/>
</dbReference>
<feature type="chain" id="PRO_5026336325" evidence="5">
    <location>
        <begin position="39"/>
        <end position="546"/>
    </location>
</feature>
<reference evidence="8 9" key="1">
    <citation type="submission" date="2020-02" db="EMBL/GenBank/DDBJ databases">
        <title>Whole-genome analyses of novel actinobacteria.</title>
        <authorList>
            <person name="Sahin N."/>
        </authorList>
    </citation>
    <scope>NUCLEOTIDE SEQUENCE [LARGE SCALE GENOMIC DNA]</scope>
    <source>
        <strain evidence="8 9">A7024</strain>
    </source>
</reference>
<dbReference type="InterPro" id="IPR000073">
    <property type="entry name" value="AB_hydrolase_1"/>
</dbReference>
<keyword evidence="3 8" id="KW-0378">Hydrolase</keyword>
<evidence type="ECO:0000259" key="6">
    <source>
        <dbReference type="Pfam" id="PF00561"/>
    </source>
</evidence>
<protein>
    <submittedName>
        <fullName evidence="8">Alpha/beta hydrolase</fullName>
    </submittedName>
</protein>
<evidence type="ECO:0000256" key="3">
    <source>
        <dbReference type="ARBA" id="ARBA00022801"/>
    </source>
</evidence>
<dbReference type="GO" id="GO:0016787">
    <property type="term" value="F:hydrolase activity"/>
    <property type="evidence" value="ECO:0007669"/>
    <property type="project" value="UniProtKB-KW"/>
</dbReference>
<dbReference type="AlphaFoldDB" id="A0A6G4TSP5"/>
<dbReference type="PANTHER" id="PTHR43248:SF29">
    <property type="entry name" value="TRIPEPTIDYL AMINOPEPTIDASE"/>
    <property type="match status" value="1"/>
</dbReference>
<dbReference type="Pfam" id="PF08386">
    <property type="entry name" value="Abhydrolase_4"/>
    <property type="match status" value="1"/>
</dbReference>
<feature type="signal peptide" evidence="5">
    <location>
        <begin position="1"/>
        <end position="38"/>
    </location>
</feature>
<dbReference type="InterPro" id="IPR029058">
    <property type="entry name" value="AB_hydrolase_fold"/>
</dbReference>
<evidence type="ECO:0000313" key="9">
    <source>
        <dbReference type="Proteomes" id="UP000481583"/>
    </source>
</evidence>
<accession>A0A6G4TSP5</accession>
<dbReference type="PROSITE" id="PS51257">
    <property type="entry name" value="PROKAR_LIPOPROTEIN"/>
    <property type="match status" value="1"/>
</dbReference>
<dbReference type="EMBL" id="JAAKZV010000002">
    <property type="protein sequence ID" value="NGN62486.1"/>
    <property type="molecule type" value="Genomic_DNA"/>
</dbReference>
<keyword evidence="9" id="KW-1185">Reference proteome</keyword>
<keyword evidence="2 5" id="KW-0732">Signal</keyword>
<organism evidence="8 9">
    <name type="scientific">Streptomyces coryli</name>
    <dbReference type="NCBI Taxonomy" id="1128680"/>
    <lineage>
        <taxon>Bacteria</taxon>
        <taxon>Bacillati</taxon>
        <taxon>Actinomycetota</taxon>
        <taxon>Actinomycetes</taxon>
        <taxon>Kitasatosporales</taxon>
        <taxon>Streptomycetaceae</taxon>
        <taxon>Streptomyces</taxon>
    </lineage>
</organism>
<dbReference type="InterPro" id="IPR013595">
    <property type="entry name" value="Pept_S33_TAP-like_C"/>
</dbReference>
<proteinExistence type="inferred from homology"/>
<evidence type="ECO:0000259" key="7">
    <source>
        <dbReference type="Pfam" id="PF08386"/>
    </source>
</evidence>
<evidence type="ECO:0000256" key="5">
    <source>
        <dbReference type="SAM" id="SignalP"/>
    </source>
</evidence>
<dbReference type="SUPFAM" id="SSF53474">
    <property type="entry name" value="alpha/beta-Hydrolases"/>
    <property type="match status" value="1"/>
</dbReference>
<comment type="caution">
    <text evidence="8">The sequence shown here is derived from an EMBL/GenBank/DDBJ whole genome shotgun (WGS) entry which is preliminary data.</text>
</comment>
<feature type="domain" description="AB hydrolase-1" evidence="6">
    <location>
        <begin position="127"/>
        <end position="268"/>
    </location>
</feature>
<feature type="compositionally biased region" description="Basic and acidic residues" evidence="4">
    <location>
        <begin position="524"/>
        <end position="533"/>
    </location>
</feature>
<evidence type="ECO:0000313" key="8">
    <source>
        <dbReference type="EMBL" id="NGN62486.1"/>
    </source>
</evidence>
<dbReference type="InterPro" id="IPR051601">
    <property type="entry name" value="Serine_prot/Carboxylest_S33"/>
</dbReference>
<evidence type="ECO:0000256" key="4">
    <source>
        <dbReference type="SAM" id="MobiDB-lite"/>
    </source>
</evidence>
<evidence type="ECO:0000256" key="1">
    <source>
        <dbReference type="ARBA" id="ARBA00010088"/>
    </source>
</evidence>
<dbReference type="Pfam" id="PF00561">
    <property type="entry name" value="Abhydrolase_1"/>
    <property type="match status" value="1"/>
</dbReference>
<comment type="similarity">
    <text evidence="1">Belongs to the peptidase S33 family.</text>
</comment>
<evidence type="ECO:0000256" key="2">
    <source>
        <dbReference type="ARBA" id="ARBA00022729"/>
    </source>
</evidence>
<feature type="region of interest" description="Disordered" evidence="4">
    <location>
        <begin position="524"/>
        <end position="546"/>
    </location>
</feature>
<dbReference type="RefSeq" id="WP_165229899.1">
    <property type="nucleotide sequence ID" value="NZ_JAAKZV010000002.1"/>
</dbReference>
<gene>
    <name evidence="8" type="ORF">G5C51_00980</name>
</gene>